<dbReference type="KEGG" id="scm:SCHCO_02623135"/>
<dbReference type="GeneID" id="9588168"/>
<keyword evidence="2" id="KW-1185">Reference proteome</keyword>
<dbReference type="HOGENOM" id="CLU_717969_0_0_1"/>
<organism evidence="2">
    <name type="scientific">Schizophyllum commune (strain H4-8 / FGSC 9210)</name>
    <name type="common">Split gill fungus</name>
    <dbReference type="NCBI Taxonomy" id="578458"/>
    <lineage>
        <taxon>Eukaryota</taxon>
        <taxon>Fungi</taxon>
        <taxon>Dikarya</taxon>
        <taxon>Basidiomycota</taxon>
        <taxon>Agaricomycotina</taxon>
        <taxon>Agaricomycetes</taxon>
        <taxon>Agaricomycetidae</taxon>
        <taxon>Agaricales</taxon>
        <taxon>Schizophyllaceae</taxon>
        <taxon>Schizophyllum</taxon>
    </lineage>
</organism>
<dbReference type="OrthoDB" id="2904151at2759"/>
<dbReference type="EMBL" id="GL377302">
    <property type="protein sequence ID" value="EFJ01843.1"/>
    <property type="molecule type" value="Genomic_DNA"/>
</dbReference>
<evidence type="ECO:0000313" key="2">
    <source>
        <dbReference type="Proteomes" id="UP000007431"/>
    </source>
</evidence>
<dbReference type="STRING" id="578458.D8PS19"/>
<evidence type="ECO:0008006" key="3">
    <source>
        <dbReference type="Google" id="ProtNLM"/>
    </source>
</evidence>
<dbReference type="VEuPathDB" id="FungiDB:SCHCODRAFT_02623135"/>
<reference evidence="1 2" key="1">
    <citation type="journal article" date="2010" name="Nat. Biotechnol.">
        <title>Genome sequence of the model mushroom Schizophyllum commune.</title>
        <authorList>
            <person name="Ohm R.A."/>
            <person name="de Jong J.F."/>
            <person name="Lugones L.G."/>
            <person name="Aerts A."/>
            <person name="Kothe E."/>
            <person name="Stajich J.E."/>
            <person name="de Vries R.P."/>
            <person name="Record E."/>
            <person name="Levasseur A."/>
            <person name="Baker S.E."/>
            <person name="Bartholomew K.A."/>
            <person name="Coutinho P.M."/>
            <person name="Erdmann S."/>
            <person name="Fowler T.J."/>
            <person name="Gathman A.C."/>
            <person name="Lombard V."/>
            <person name="Henrissat B."/>
            <person name="Knabe N."/>
            <person name="Kuees U."/>
            <person name="Lilly W.W."/>
            <person name="Lindquist E."/>
            <person name="Lucas S."/>
            <person name="Magnuson J.K."/>
            <person name="Piumi F."/>
            <person name="Raudaskoski M."/>
            <person name="Salamov A."/>
            <person name="Schmutz J."/>
            <person name="Schwarze F.W.M.R."/>
            <person name="vanKuyk P.A."/>
            <person name="Horton J.S."/>
            <person name="Grigoriev I.V."/>
            <person name="Woesten H.A.B."/>
        </authorList>
    </citation>
    <scope>NUCLEOTIDE SEQUENCE [LARGE SCALE GENOMIC DNA]</scope>
    <source>
        <strain evidence="2">H4-8 / FGSC 9210</strain>
    </source>
</reference>
<dbReference type="Proteomes" id="UP000007431">
    <property type="component" value="Unassembled WGS sequence"/>
</dbReference>
<sequence length="385" mass="42916">MRSVENWHPRPEFASALTTLGSKSLVELRVDASTTFRTIEDAITQILRQSPALEVVELRHMISPDRILALAALRSLRELRIMRLPVFDEELPKPAFPALRSLYFNWTRHAALMNFLHKIDDVLPNLDTLTLGFRPSDALNGLGELTAVCEFVAERCSPVGLTHLSIADETGGSLSTTCDEVPYYAAKYEHIRALRSLRGLKTLHIEVWGHADVDDSDIESLVSTWPALESFRLDKPTESVYEFDTDVKGAHPFVPRATTKSLLSIARHCPNLRELAITFNAVDLTSSDSGGRPGGGLVQHALRKLDTLHTIIQPDEALPLALFLSDVFLALDEVDSDTKLQAEVAKEEGEGIPEGYDGYKKLLELLPIVSKVRRQERLDIRAPRI</sequence>
<proteinExistence type="predicted"/>
<protein>
    <recommendedName>
        <fullName evidence="3">F-box domain-containing protein</fullName>
    </recommendedName>
</protein>
<feature type="non-terminal residue" evidence="1">
    <location>
        <position position="385"/>
    </location>
</feature>
<dbReference type="Gene3D" id="3.80.10.10">
    <property type="entry name" value="Ribonuclease Inhibitor"/>
    <property type="match status" value="2"/>
</dbReference>
<dbReference type="AlphaFoldDB" id="D8PS19"/>
<accession>D8PS19</accession>
<dbReference type="InterPro" id="IPR032675">
    <property type="entry name" value="LRR_dom_sf"/>
</dbReference>
<evidence type="ECO:0000313" key="1">
    <source>
        <dbReference type="EMBL" id="EFJ01843.1"/>
    </source>
</evidence>
<gene>
    <name evidence="1" type="ORF">SCHCODRAFT_102950</name>
</gene>
<dbReference type="SUPFAM" id="SSF52047">
    <property type="entry name" value="RNI-like"/>
    <property type="match status" value="1"/>
</dbReference>
<name>D8PS19_SCHCM</name>
<dbReference type="InParanoid" id="D8PS19"/>